<accession>A0A9P3EXB6</accession>
<evidence type="ECO:0000313" key="1">
    <source>
        <dbReference type="EMBL" id="GIJ91794.1"/>
    </source>
</evidence>
<dbReference type="Proteomes" id="UP001043456">
    <property type="component" value="Unassembled WGS sequence"/>
</dbReference>
<name>A0A9P3EXB6_9EURO</name>
<dbReference type="AlphaFoldDB" id="A0A9P3EXB6"/>
<dbReference type="GeneID" id="67009377"/>
<sequence>MADFKFRGDHAANKKLVCSISRLLNAHGIPNLLWGDLVFNLYGVPLHVSDFSFVIPDTVIDEARNVLETAKFPLCHLGEICPAIQPNCPAPPPYAHFNIKQKGDPRKWFRIELHRKSDLLWTAPEIPAGKPDANDPHYMLANDARLPEPSPRERLGRMDPTDYAVKIPTPNQYAEALAMLYYRDGLPGPTIRGEYWLDLQSELVQTELVQTELVQLDELPPCIKRHYDLVGKADMKEVHEYSEEVMGQMREEFEIPVHLPSLNADELEPAAVVDEFL</sequence>
<organism evidence="1 2">
    <name type="scientific">Aspergillus pseudoviridinutans</name>
    <dbReference type="NCBI Taxonomy" id="1517512"/>
    <lineage>
        <taxon>Eukaryota</taxon>
        <taxon>Fungi</taxon>
        <taxon>Dikarya</taxon>
        <taxon>Ascomycota</taxon>
        <taxon>Pezizomycotina</taxon>
        <taxon>Eurotiomycetes</taxon>
        <taxon>Eurotiomycetidae</taxon>
        <taxon>Eurotiales</taxon>
        <taxon>Aspergillaceae</taxon>
        <taxon>Aspergillus</taxon>
        <taxon>Aspergillus subgen. Fumigati</taxon>
    </lineage>
</organism>
<reference evidence="1 2" key="1">
    <citation type="submission" date="2018-10" db="EMBL/GenBank/DDBJ databases">
        <title>Pan-genome distribution and transcriptional activeness of fungal secondary metabolism genes in Aspergillus section Fumigati.</title>
        <authorList>
            <person name="Takahashi H."/>
            <person name="Umemura M."/>
            <person name="Ninomiya A."/>
            <person name="Kusuya Y."/>
            <person name="Urayama S."/>
            <person name="Shimizu M."/>
            <person name="Watanabe A."/>
            <person name="Kamei K."/>
            <person name="Yaguchi T."/>
            <person name="Hagiwara D."/>
        </authorList>
    </citation>
    <scope>NUCLEOTIDE SEQUENCE [LARGE SCALE GENOMIC DNA]</scope>
    <source>
        <strain evidence="1 2">IFM 55266</strain>
    </source>
</reference>
<proteinExistence type="predicted"/>
<protein>
    <submittedName>
        <fullName evidence="1">Uncharacterized protein</fullName>
    </submittedName>
</protein>
<evidence type="ECO:0000313" key="2">
    <source>
        <dbReference type="Proteomes" id="UP001043456"/>
    </source>
</evidence>
<dbReference type="RefSeq" id="XP_043162540.1">
    <property type="nucleotide sequence ID" value="XM_043306605.1"/>
</dbReference>
<keyword evidence="2" id="KW-1185">Reference proteome</keyword>
<dbReference type="EMBL" id="BHVY01000008">
    <property type="protein sequence ID" value="GIJ91794.1"/>
    <property type="molecule type" value="Genomic_DNA"/>
</dbReference>
<comment type="caution">
    <text evidence="1">The sequence shown here is derived from an EMBL/GenBank/DDBJ whole genome shotgun (WGS) entry which is preliminary data.</text>
</comment>
<dbReference type="OrthoDB" id="4499271at2759"/>
<gene>
    <name evidence="1" type="ORF">Asppvi_010767</name>
</gene>